<sequence length="362" mass="42029">MPVSVPISIFPHRLSLLLIISILLIGCKNNNNEEAFDTYHQRLANVLDIDKAPFPETPLLLLPAKRELTQPLADIRIGLLDAYELRQCGLFQLIAERNSILGKVQDKTRGLRYELLLLDGLQYCLETLPKDSNLLAELAPIYQSKKQQIPLVFWNTLFTGEEWRKQLTLGHQLLESNQTTQFNASLSAFSYINNLLSNSIKRTNNITAPYSNQGKYQDLFDHQQQIYNSRYIGDLFYSMQHTTILLNTITKQLTESQDSILCGKNMNQQKAQYLRNVFYKFYVPTIQPYLSTLDSQYRQIQPVLQQILQQLNQPNIHISSPMQNYIALYVDGDMYQQFHEATLAHVKFWQRLFKQCKFKVGQ</sequence>
<organism evidence="1 2">
    <name type="scientific">Photobacterium angustum (strain S14 / CCUG 15956)</name>
    <name type="common">Vibrio sp. (strain S14 / CCUG 15956)</name>
    <dbReference type="NCBI Taxonomy" id="314292"/>
    <lineage>
        <taxon>Bacteria</taxon>
        <taxon>Pseudomonadati</taxon>
        <taxon>Pseudomonadota</taxon>
        <taxon>Gammaproteobacteria</taxon>
        <taxon>Vibrionales</taxon>
        <taxon>Vibrionaceae</taxon>
        <taxon>Photobacterium</taxon>
    </lineage>
</organism>
<evidence type="ECO:0000313" key="1">
    <source>
        <dbReference type="EMBL" id="EAS64380.1"/>
    </source>
</evidence>
<dbReference type="EMBL" id="AAOJ01000003">
    <property type="protein sequence ID" value="EAS64380.1"/>
    <property type="molecule type" value="Genomic_DNA"/>
</dbReference>
<dbReference type="eggNOG" id="ENOG502ZCJH">
    <property type="taxonomic scope" value="Bacteria"/>
</dbReference>
<evidence type="ECO:0008006" key="3">
    <source>
        <dbReference type="Google" id="ProtNLM"/>
    </source>
</evidence>
<gene>
    <name evidence="1" type="ORF">VAS14_01641</name>
</gene>
<name>Q1ZQB7_PHOAS</name>
<evidence type="ECO:0000313" key="2">
    <source>
        <dbReference type="Proteomes" id="UP000001603"/>
    </source>
</evidence>
<dbReference type="Proteomes" id="UP000001603">
    <property type="component" value="Unassembled WGS sequence"/>
</dbReference>
<dbReference type="InterPro" id="IPR021431">
    <property type="entry name" value="DUF3080"/>
</dbReference>
<dbReference type="AlphaFoldDB" id="Q1ZQB7"/>
<dbReference type="HOGENOM" id="CLU_063848_0_0_6"/>
<dbReference type="Pfam" id="PF11279">
    <property type="entry name" value="DUF3080"/>
    <property type="match status" value="1"/>
</dbReference>
<proteinExistence type="predicted"/>
<accession>Q1ZQB7</accession>
<dbReference type="RefSeq" id="WP_005367369.1">
    <property type="nucleotide sequence ID" value="NZ_CH902600.1"/>
</dbReference>
<comment type="caution">
    <text evidence="1">The sequence shown here is derived from an EMBL/GenBank/DDBJ whole genome shotgun (WGS) entry which is preliminary data.</text>
</comment>
<reference evidence="1 2" key="1">
    <citation type="journal article" date="2009" name="Proc. Natl. Acad. Sci. U.S.A.">
        <title>The genomic basis of trophic strategy in marine bacteria.</title>
        <authorList>
            <person name="Lauro F.M."/>
            <person name="McDougald D."/>
            <person name="Thomas T."/>
            <person name="Williams T.J."/>
            <person name="Egan S."/>
            <person name="Rice S."/>
            <person name="DeMaere M.Z."/>
            <person name="Ting L."/>
            <person name="Ertan H."/>
            <person name="Johnson J."/>
            <person name="Ferriera S."/>
            <person name="Lapidus A."/>
            <person name="Anderson I."/>
            <person name="Kyrpides N."/>
            <person name="Munk A.C."/>
            <person name="Detter C."/>
            <person name="Han C.S."/>
            <person name="Brown M.V."/>
            <person name="Robb F.T."/>
            <person name="Kjelleberg S."/>
            <person name="Cavicchioli R."/>
        </authorList>
    </citation>
    <scope>NUCLEOTIDE SEQUENCE [LARGE SCALE GENOMIC DNA]</scope>
    <source>
        <strain evidence="1 2">S14</strain>
    </source>
</reference>
<protein>
    <recommendedName>
        <fullName evidence="3">DUF3080 domain-containing protein</fullName>
    </recommendedName>
</protein>